<dbReference type="AlphaFoldDB" id="U1YLS3"/>
<protein>
    <submittedName>
        <fullName evidence="1">Uncharacterized protein</fullName>
    </submittedName>
</protein>
<gene>
    <name evidence="1" type="ORF">HMPREF0083_00147</name>
</gene>
<dbReference type="EMBL" id="AWSJ01000013">
    <property type="protein sequence ID" value="ERI11746.1"/>
    <property type="molecule type" value="Genomic_DNA"/>
</dbReference>
<proteinExistence type="predicted"/>
<evidence type="ECO:0000313" key="2">
    <source>
        <dbReference type="Proteomes" id="UP000016511"/>
    </source>
</evidence>
<sequence>MCPSFRAKRADDMKSLLGTGSDQLFTGVPTVNQDVYVFIW</sequence>
<accession>U1YLS3</accession>
<evidence type="ECO:0000313" key="1">
    <source>
        <dbReference type="EMBL" id="ERI11746.1"/>
    </source>
</evidence>
<comment type="caution">
    <text evidence="1">The sequence shown here is derived from an EMBL/GenBank/DDBJ whole genome shotgun (WGS) entry which is preliminary data.</text>
</comment>
<reference evidence="1 2" key="1">
    <citation type="submission" date="2013-08" db="EMBL/GenBank/DDBJ databases">
        <authorList>
            <person name="Weinstock G."/>
            <person name="Sodergren E."/>
            <person name="Wylie T."/>
            <person name="Fulton L."/>
            <person name="Fulton R."/>
            <person name="Fronick C."/>
            <person name="O'Laughlin M."/>
            <person name="Godfrey J."/>
            <person name="Miner T."/>
            <person name="Herter B."/>
            <person name="Appelbaum E."/>
            <person name="Cordes M."/>
            <person name="Lek S."/>
            <person name="Wollam A."/>
            <person name="Pepin K.H."/>
            <person name="Palsikar V.B."/>
            <person name="Mitreva M."/>
            <person name="Wilson R.K."/>
        </authorList>
    </citation>
    <scope>NUCLEOTIDE SEQUENCE [LARGE SCALE GENOMIC DNA]</scope>
    <source>
        <strain evidence="1 2">ATCC 12856</strain>
    </source>
</reference>
<name>U1YLS3_ANEAE</name>
<keyword evidence="2" id="KW-1185">Reference proteome</keyword>
<dbReference type="Proteomes" id="UP000016511">
    <property type="component" value="Unassembled WGS sequence"/>
</dbReference>
<dbReference type="HOGENOM" id="CLU_3284045_0_0_9"/>
<organism evidence="1 2">
    <name type="scientific">Aneurinibacillus aneurinilyticus ATCC 12856</name>
    <dbReference type="NCBI Taxonomy" id="649747"/>
    <lineage>
        <taxon>Bacteria</taxon>
        <taxon>Bacillati</taxon>
        <taxon>Bacillota</taxon>
        <taxon>Bacilli</taxon>
        <taxon>Bacillales</taxon>
        <taxon>Paenibacillaceae</taxon>
        <taxon>Aneurinibacillus group</taxon>
        <taxon>Aneurinibacillus</taxon>
    </lineage>
</organism>